<name>A0A1H2ZMY6_9PSEU</name>
<evidence type="ECO:0000313" key="1">
    <source>
        <dbReference type="EMBL" id="SDX18681.1"/>
    </source>
</evidence>
<sequence>MSDAAKTITDLLDEADQTPYGAQERALLDQAIALSEEAGHEELAYAARMRLVTSAKMTGDTDGMLAAFAWCLGKFDSDPVRFPSEITGTDSWDLLWYFKWMASTVTGSLQFSSEQLEAVLADMDRRYTEAGVGRSGVVQSLFSSSVETGRLEDAERFRLELEALPKDDYSHCEACARSEFADYQQTIGDDAAAVALFDEIQEQRLSCGEEPEGNEADSLLPLLRLGRGEDAAAAHMRGYRAARGNPDNIAMIARHWIFCAVTGNEARGLALLERHIRDLMVDPMNDRQKFVGSCAAAVLLDAVTRAGQGSTPVRHSDAPALAPLLGEHAGPWTAADLAATFWAAADRLAAAFDARNGNDFHTRQVARSRALADERYDVPLESSTYTPVVTAEVATTEPTTAEDWLRRAGERAATGDHDGVVDAAERALAAGGRVIAADAYRVVVQALVARDQHEEAANALADRGKALRELGRDDYADIEDQIGLALYGTATAADLPAFDAAIEDARARAGQDVLADLLATRADVLGTEDRIDEALRDAQEAAALLMPVAEPTIAERQLRNHAVLHRTFLLMLSQRFEEAAGSIDDLLRDAGIGRQTRQGGLRMKAQALANQDRLDEALQAAEEALSLQVAIGDARLVLNAAGLSSQLLSDLGRDAEAAARMRFALRQAESAGITGAFTEKFRLGQYLTWSDQAHEAIEVIDEVYRGESETGAPPVALGETMLGLGVAALRGDQPGVAYGAFQRGLGHAVEAEHLPLQVGLATQLARMLVQFRDDEAVEVLDAVLERARAAGDGRSALRMLNERGLAKANLGDESAIADFDAVIAEANAAGEAWLAADATDSKARELAGAERHDEAVQCALAAADGYAASGDANAGANSEFLAAQILRGQGRADEALACYTSAIERAEAPALVERLTEQRAEYLAELGRSE</sequence>
<protein>
    <recommendedName>
        <fullName evidence="3">Tetratricopeptide repeat-containing protein</fullName>
    </recommendedName>
</protein>
<evidence type="ECO:0000313" key="2">
    <source>
        <dbReference type="Proteomes" id="UP000199529"/>
    </source>
</evidence>
<dbReference type="RefSeq" id="WP_093264637.1">
    <property type="nucleotide sequence ID" value="NZ_FNOK01000008.1"/>
</dbReference>
<dbReference type="EMBL" id="FNOK01000008">
    <property type="protein sequence ID" value="SDX18681.1"/>
    <property type="molecule type" value="Genomic_DNA"/>
</dbReference>
<evidence type="ECO:0008006" key="3">
    <source>
        <dbReference type="Google" id="ProtNLM"/>
    </source>
</evidence>
<dbReference type="STRING" id="418495.SAMN05216215_1008117"/>
<proteinExistence type="predicted"/>
<keyword evidence="2" id="KW-1185">Reference proteome</keyword>
<dbReference type="AlphaFoldDB" id="A0A1H2ZMY6"/>
<reference evidence="2" key="1">
    <citation type="submission" date="2016-10" db="EMBL/GenBank/DDBJ databases">
        <authorList>
            <person name="Varghese N."/>
            <person name="Submissions S."/>
        </authorList>
    </citation>
    <scope>NUCLEOTIDE SEQUENCE [LARGE SCALE GENOMIC DNA]</scope>
    <source>
        <strain evidence="2">CGMCC 4.3530</strain>
    </source>
</reference>
<dbReference type="Proteomes" id="UP000199529">
    <property type="component" value="Unassembled WGS sequence"/>
</dbReference>
<dbReference type="OrthoDB" id="56388at2"/>
<dbReference type="Gene3D" id="1.25.40.10">
    <property type="entry name" value="Tetratricopeptide repeat domain"/>
    <property type="match status" value="1"/>
</dbReference>
<dbReference type="SUPFAM" id="SSF48452">
    <property type="entry name" value="TPR-like"/>
    <property type="match status" value="2"/>
</dbReference>
<organism evidence="1 2">
    <name type="scientific">Saccharopolyspora shandongensis</name>
    <dbReference type="NCBI Taxonomy" id="418495"/>
    <lineage>
        <taxon>Bacteria</taxon>
        <taxon>Bacillati</taxon>
        <taxon>Actinomycetota</taxon>
        <taxon>Actinomycetes</taxon>
        <taxon>Pseudonocardiales</taxon>
        <taxon>Pseudonocardiaceae</taxon>
        <taxon>Saccharopolyspora</taxon>
    </lineage>
</organism>
<accession>A0A1H2ZMY6</accession>
<dbReference type="InterPro" id="IPR011990">
    <property type="entry name" value="TPR-like_helical_dom_sf"/>
</dbReference>
<gene>
    <name evidence="1" type="ORF">SAMN05216215_1008117</name>
</gene>